<proteinExistence type="predicted"/>
<evidence type="ECO:0000256" key="1">
    <source>
        <dbReference type="SAM" id="MobiDB-lite"/>
    </source>
</evidence>
<accession>A0ABR4C1C2</accession>
<keyword evidence="3" id="KW-1185">Reference proteome</keyword>
<sequence length="601" mass="67329">MTTASVASSGGTMSGHSTKEVMLESWTCCSCRRAAAMSVERVVACTECGVHRCVYCPTEPVPPNRERRQMRKTARVNSRGIKSAAKAMLPVSVDTVKTPTSILASEEHDLLMADTVDPDPPYYQLDYDPKEFETQDTASLGFDPFIPSIVSQDNHSTAIEKTQKPNARRRTRTTSDEVTKTYSCPFNKRDPFTFDPRVCKRYRTCLVPSVPVLDLRRMKDHLLSVHGPLRCAGCSEKFTKESGLFKHRKESQSCLDNRESDSCLDDGISSAQWQDICDALKEKGGLRGCDKEKHEIIGWYKMSAALFPGIPQPTSPWVELPCRTEPYLGGIDMFVSLFREIAACKIEQGILIHDNDVMQAYQATLRDAYHEVSRQILPATNQGQFNALLSGPMPDVDWTKNMVFDELATTSWQSHEETSPCQPFDFNAIGLNQVELQYPELDQVPQKAEENLPMFSLQPNEPSLLVAISQDSAPEIARMWLLNIGIDPNRMLLDSAQSYNSQLEFTAFAKSTSKLFKELDSRVDSKLEGSCTDVAEVSTIEDNLNMSFSVPISADGLLNEEGLDMERFTLSAEDHRIVVTELNELLGITDFMDWIDYQDVG</sequence>
<dbReference type="EMBL" id="JAZHXI010000015">
    <property type="protein sequence ID" value="KAL2063748.1"/>
    <property type="molecule type" value="Genomic_DNA"/>
</dbReference>
<comment type="caution">
    <text evidence="2">The sequence shown here is derived from an EMBL/GenBank/DDBJ whole genome shotgun (WGS) entry which is preliminary data.</text>
</comment>
<dbReference type="PANTHER" id="PTHR38166">
    <property type="entry name" value="C2H2-TYPE DOMAIN-CONTAINING PROTEIN-RELATED"/>
    <property type="match status" value="1"/>
</dbReference>
<organism evidence="2 3">
    <name type="scientific">Oculimacula yallundae</name>
    <dbReference type="NCBI Taxonomy" id="86028"/>
    <lineage>
        <taxon>Eukaryota</taxon>
        <taxon>Fungi</taxon>
        <taxon>Dikarya</taxon>
        <taxon>Ascomycota</taxon>
        <taxon>Pezizomycotina</taxon>
        <taxon>Leotiomycetes</taxon>
        <taxon>Helotiales</taxon>
        <taxon>Ploettnerulaceae</taxon>
        <taxon>Oculimacula</taxon>
    </lineage>
</organism>
<evidence type="ECO:0000313" key="2">
    <source>
        <dbReference type="EMBL" id="KAL2063748.1"/>
    </source>
</evidence>
<gene>
    <name evidence="2" type="ORF">VTL71DRAFT_5553</name>
</gene>
<dbReference type="PANTHER" id="PTHR38166:SF1">
    <property type="entry name" value="C2H2-TYPE DOMAIN-CONTAINING PROTEIN"/>
    <property type="match status" value="1"/>
</dbReference>
<evidence type="ECO:0000313" key="3">
    <source>
        <dbReference type="Proteomes" id="UP001595075"/>
    </source>
</evidence>
<protein>
    <recommendedName>
        <fullName evidence="4">C2H2-type domain-containing protein</fullName>
    </recommendedName>
</protein>
<name>A0ABR4C1C2_9HELO</name>
<evidence type="ECO:0008006" key="4">
    <source>
        <dbReference type="Google" id="ProtNLM"/>
    </source>
</evidence>
<dbReference type="Proteomes" id="UP001595075">
    <property type="component" value="Unassembled WGS sequence"/>
</dbReference>
<reference evidence="2 3" key="1">
    <citation type="journal article" date="2024" name="Commun. Biol.">
        <title>Comparative genomic analysis of thermophilic fungi reveals convergent evolutionary adaptations and gene losses.</title>
        <authorList>
            <person name="Steindorff A.S."/>
            <person name="Aguilar-Pontes M.V."/>
            <person name="Robinson A.J."/>
            <person name="Andreopoulos B."/>
            <person name="LaButti K."/>
            <person name="Kuo A."/>
            <person name="Mondo S."/>
            <person name="Riley R."/>
            <person name="Otillar R."/>
            <person name="Haridas S."/>
            <person name="Lipzen A."/>
            <person name="Grimwood J."/>
            <person name="Schmutz J."/>
            <person name="Clum A."/>
            <person name="Reid I.D."/>
            <person name="Moisan M.C."/>
            <person name="Butler G."/>
            <person name="Nguyen T.T.M."/>
            <person name="Dewar K."/>
            <person name="Conant G."/>
            <person name="Drula E."/>
            <person name="Henrissat B."/>
            <person name="Hansel C."/>
            <person name="Singer S."/>
            <person name="Hutchinson M.I."/>
            <person name="de Vries R.P."/>
            <person name="Natvig D.O."/>
            <person name="Powell A.J."/>
            <person name="Tsang A."/>
            <person name="Grigoriev I.V."/>
        </authorList>
    </citation>
    <scope>NUCLEOTIDE SEQUENCE [LARGE SCALE GENOMIC DNA]</scope>
    <source>
        <strain evidence="2 3">CBS 494.80</strain>
    </source>
</reference>
<feature type="region of interest" description="Disordered" evidence="1">
    <location>
        <begin position="155"/>
        <end position="175"/>
    </location>
</feature>